<dbReference type="GO" id="GO:0005524">
    <property type="term" value="F:ATP binding"/>
    <property type="evidence" value="ECO:0007669"/>
    <property type="project" value="UniProtKB-KW"/>
</dbReference>
<dbReference type="Pfam" id="PF00005">
    <property type="entry name" value="ABC_tran"/>
    <property type="match status" value="1"/>
</dbReference>
<dbReference type="InterPro" id="IPR017871">
    <property type="entry name" value="ABC_transporter-like_CS"/>
</dbReference>
<dbReference type="eggNOG" id="COG1121">
    <property type="taxonomic scope" value="Bacteria"/>
</dbReference>
<dbReference type="HOGENOM" id="CLU_000604_1_11_10"/>
<dbReference type="GO" id="GO:0016887">
    <property type="term" value="F:ATP hydrolysis activity"/>
    <property type="evidence" value="ECO:0007669"/>
    <property type="project" value="InterPro"/>
</dbReference>
<name>B4S3P9_PROA2</name>
<dbReference type="EMBL" id="CP001108">
    <property type="protein sequence ID" value="ACF45245.1"/>
    <property type="molecule type" value="Genomic_DNA"/>
</dbReference>
<proteinExistence type="inferred from homology"/>
<dbReference type="Gene3D" id="3.40.50.300">
    <property type="entry name" value="P-loop containing nucleotide triphosphate hydrolases"/>
    <property type="match status" value="1"/>
</dbReference>
<dbReference type="STRING" id="290512.Paes_0186"/>
<dbReference type="Proteomes" id="UP000002725">
    <property type="component" value="Chromosome"/>
</dbReference>
<keyword evidence="2" id="KW-0813">Transport</keyword>
<keyword evidence="3" id="KW-0547">Nucleotide-binding</keyword>
<evidence type="ECO:0000256" key="1">
    <source>
        <dbReference type="ARBA" id="ARBA00005417"/>
    </source>
</evidence>
<dbReference type="RefSeq" id="WP_012504782.1">
    <property type="nucleotide sequence ID" value="NC_011059.1"/>
</dbReference>
<dbReference type="CDD" id="cd03235">
    <property type="entry name" value="ABC_Metallic_Cations"/>
    <property type="match status" value="1"/>
</dbReference>
<keyword evidence="4" id="KW-0067">ATP-binding</keyword>
<dbReference type="PROSITE" id="PS50893">
    <property type="entry name" value="ABC_TRANSPORTER_2"/>
    <property type="match status" value="1"/>
</dbReference>
<dbReference type="InterPro" id="IPR003593">
    <property type="entry name" value="AAA+_ATPase"/>
</dbReference>
<evidence type="ECO:0000313" key="6">
    <source>
        <dbReference type="EMBL" id="ACF45245.1"/>
    </source>
</evidence>
<dbReference type="PANTHER" id="PTHR42734">
    <property type="entry name" value="METAL TRANSPORT SYSTEM ATP-BINDING PROTEIN TM_0124-RELATED"/>
    <property type="match status" value="1"/>
</dbReference>
<dbReference type="InterPro" id="IPR003439">
    <property type="entry name" value="ABC_transporter-like_ATP-bd"/>
</dbReference>
<dbReference type="InterPro" id="IPR050153">
    <property type="entry name" value="Metal_Ion_Import_ABC"/>
</dbReference>
<sequence>MKREIVQVIDLSVDIGGSAVLQHVSLVVYEGDFLAIVGPNGGGKTTLLRVILGLQKVSGGSVKVFGQAPATVRERVGYVPQRLFFDRDFPVTVQDVVLMGRLSKKRMFARYNRRDLDMAGEVLDTVGLLSLKNRSVGGLSGGELQRLLIGRALMGEPDLLLLDEPTASIDPEMKTSIYDLLNSLKERMTIILVTHDTGAISRHVSRIACLNCSMVMHDNAEITGRDLQQIYPYPVDMLVHDDPQIKTLKKH</sequence>
<dbReference type="KEGG" id="paa:Paes_0186"/>
<keyword evidence="7" id="KW-1185">Reference proteome</keyword>
<feature type="domain" description="ABC transporter" evidence="5">
    <location>
        <begin position="6"/>
        <end position="237"/>
    </location>
</feature>
<evidence type="ECO:0000256" key="4">
    <source>
        <dbReference type="ARBA" id="ARBA00022840"/>
    </source>
</evidence>
<gene>
    <name evidence="6" type="ordered locus">Paes_0186</name>
</gene>
<comment type="similarity">
    <text evidence="1">Belongs to the ABC transporter superfamily.</text>
</comment>
<reference evidence="6" key="1">
    <citation type="submission" date="2008-06" db="EMBL/GenBank/DDBJ databases">
        <title>Complete sequence of chromosome of Prosthecochloris aestuarii DSM 271.</title>
        <authorList>
            <consortium name="US DOE Joint Genome Institute"/>
            <person name="Lucas S."/>
            <person name="Copeland A."/>
            <person name="Lapidus A."/>
            <person name="Glavina del Rio T."/>
            <person name="Dalin E."/>
            <person name="Tice H."/>
            <person name="Bruce D."/>
            <person name="Goodwin L."/>
            <person name="Pitluck S."/>
            <person name="Schmutz J."/>
            <person name="Larimer F."/>
            <person name="Land M."/>
            <person name="Hauser L."/>
            <person name="Kyrpides N."/>
            <person name="Anderson I."/>
            <person name="Liu Z."/>
            <person name="Li T."/>
            <person name="Zhao F."/>
            <person name="Overmann J."/>
            <person name="Bryant D.A."/>
            <person name="Richardson P."/>
        </authorList>
    </citation>
    <scope>NUCLEOTIDE SEQUENCE [LARGE SCALE GENOMIC DNA]</scope>
    <source>
        <strain evidence="6">DSM 271</strain>
    </source>
</reference>
<organism evidence="6 7">
    <name type="scientific">Prosthecochloris aestuarii (strain DSM 271 / SK 413)</name>
    <dbReference type="NCBI Taxonomy" id="290512"/>
    <lineage>
        <taxon>Bacteria</taxon>
        <taxon>Pseudomonadati</taxon>
        <taxon>Chlorobiota</taxon>
        <taxon>Chlorobiia</taxon>
        <taxon>Chlorobiales</taxon>
        <taxon>Chlorobiaceae</taxon>
        <taxon>Prosthecochloris</taxon>
    </lineage>
</organism>
<dbReference type="InterPro" id="IPR027417">
    <property type="entry name" value="P-loop_NTPase"/>
</dbReference>
<protein>
    <submittedName>
        <fullName evidence="6">ABC transporter related</fullName>
    </submittedName>
</protein>
<dbReference type="PROSITE" id="PS00211">
    <property type="entry name" value="ABC_TRANSPORTER_1"/>
    <property type="match status" value="1"/>
</dbReference>
<evidence type="ECO:0000259" key="5">
    <source>
        <dbReference type="PROSITE" id="PS50893"/>
    </source>
</evidence>
<accession>B4S3P9</accession>
<evidence type="ECO:0000256" key="2">
    <source>
        <dbReference type="ARBA" id="ARBA00022448"/>
    </source>
</evidence>
<evidence type="ECO:0000313" key="7">
    <source>
        <dbReference type="Proteomes" id="UP000002725"/>
    </source>
</evidence>
<dbReference type="PANTHER" id="PTHR42734:SF17">
    <property type="entry name" value="METAL TRANSPORT SYSTEM ATP-BINDING PROTEIN TM_0124-RELATED"/>
    <property type="match status" value="1"/>
</dbReference>
<evidence type="ECO:0000256" key="3">
    <source>
        <dbReference type="ARBA" id="ARBA00022741"/>
    </source>
</evidence>
<dbReference type="SUPFAM" id="SSF52540">
    <property type="entry name" value="P-loop containing nucleoside triphosphate hydrolases"/>
    <property type="match status" value="1"/>
</dbReference>
<dbReference type="SMART" id="SM00382">
    <property type="entry name" value="AAA"/>
    <property type="match status" value="1"/>
</dbReference>
<dbReference type="AlphaFoldDB" id="B4S3P9"/>